<evidence type="ECO:0000313" key="4">
    <source>
        <dbReference type="Proteomes" id="UP001314229"/>
    </source>
</evidence>
<feature type="region of interest" description="Disordered" evidence="2">
    <location>
        <begin position="701"/>
        <end position="725"/>
    </location>
</feature>
<feature type="coiled-coil region" evidence="1">
    <location>
        <begin position="305"/>
        <end position="546"/>
    </location>
</feature>
<evidence type="ECO:0000313" key="3">
    <source>
        <dbReference type="EMBL" id="CAK6950321.1"/>
    </source>
</evidence>
<proteinExistence type="predicted"/>
<gene>
    <name evidence="3" type="ORF">FSCOSCO3_A019641</name>
</gene>
<reference evidence="3 4" key="1">
    <citation type="submission" date="2024-01" db="EMBL/GenBank/DDBJ databases">
        <authorList>
            <person name="Alioto T."/>
            <person name="Alioto T."/>
            <person name="Gomez Garrido J."/>
        </authorList>
    </citation>
    <scope>NUCLEOTIDE SEQUENCE [LARGE SCALE GENOMIC DNA]</scope>
</reference>
<dbReference type="SUPFAM" id="SSF57997">
    <property type="entry name" value="Tropomyosin"/>
    <property type="match status" value="1"/>
</dbReference>
<evidence type="ECO:0000256" key="2">
    <source>
        <dbReference type="SAM" id="MobiDB-lite"/>
    </source>
</evidence>
<dbReference type="InterPro" id="IPR029681">
    <property type="entry name" value="CCDC157"/>
</dbReference>
<organism evidence="3 4">
    <name type="scientific">Scomber scombrus</name>
    <name type="common">Atlantic mackerel</name>
    <name type="synonym">Scomber vernalis</name>
    <dbReference type="NCBI Taxonomy" id="13677"/>
    <lineage>
        <taxon>Eukaryota</taxon>
        <taxon>Metazoa</taxon>
        <taxon>Chordata</taxon>
        <taxon>Craniata</taxon>
        <taxon>Vertebrata</taxon>
        <taxon>Euteleostomi</taxon>
        <taxon>Actinopterygii</taxon>
        <taxon>Neopterygii</taxon>
        <taxon>Teleostei</taxon>
        <taxon>Neoteleostei</taxon>
        <taxon>Acanthomorphata</taxon>
        <taxon>Pelagiaria</taxon>
        <taxon>Scombriformes</taxon>
        <taxon>Scombridae</taxon>
        <taxon>Scomber</taxon>
    </lineage>
</organism>
<comment type="caution">
    <text evidence="3">The sequence shown here is derived from an EMBL/GenBank/DDBJ whole genome shotgun (WGS) entry which is preliminary data.</text>
</comment>
<dbReference type="AlphaFoldDB" id="A0AAV1MTI6"/>
<sequence length="725" mass="82429">MSQLLGRQDCIDSLRKDLVDLQGAILDVFSRTGPVHFTSWKFPDKLSCNLDLAALLEQYDFVEGEDAFNQHSHIVLLELVTDRMLLLIQSFNAYVEQLRSNYKRDQTQQKGCLSVGLVVRNYWSNLVQLSNIMGICKDIKKQTKIRMSDCGDTGTVSSSSRQISSRSESCTHCLSAWSSTSSFKFLPENHVPSSPIHSTPCSPKTDSHNVSSQTVESSLVPCNACHQVQSVLRKTGDALIELFQSEGLPSSLQPLLVAVEDTLELGQMTAGDVSQWANEQLRDMRRLAKHLQDVRGTVQPLGERLAAAEADRERFRSHMERAQKERKQEVENHQSSMVKLGFSLQKAQRSVKETEQRLREEQKQNKRETLYLEESNSRLKEKVAEQQDTLQALECERNDLQEKMRALHVEEEACCKLHERIQQLESQISETQLLLHKENAKYHSACRQQESMQTKQKSLLGRVDALDEECEELQKQLGESEERQLNLHNQLQRMSEEKEQLQAQLTRQQDLCFELQKEKQTLETHVGELKDNVAELKEYVQSLKERERFLVAFPELSPPAQTQPQSTGNVLLDMEQQLQANCIRIRVLEQENAALHGSIVKLREREQHNAVKETLPQQTWSLSLPSTPVEKQQNHLTQMTQSQLQSMSAVQLGYSNRVKEARGGKSGLESAGSEDRMSTAASPSSLQIHLQTLNLDTSATAAKTSTKAHRTSLFSQTRSFNQRKK</sequence>
<dbReference type="PANTHER" id="PTHR43696:SF9">
    <property type="entry name" value="COILED-COIL DOMAIN-CONTAINING PROTEIN 157"/>
    <property type="match status" value="1"/>
</dbReference>
<dbReference type="EMBL" id="CAWUFR010000003">
    <property type="protein sequence ID" value="CAK6950321.1"/>
    <property type="molecule type" value="Genomic_DNA"/>
</dbReference>
<dbReference type="PANTHER" id="PTHR43696">
    <property type="entry name" value="COILED-COIL DOMAIN-CONTAINING PROTEIN 157"/>
    <property type="match status" value="1"/>
</dbReference>
<accession>A0AAV1MTI6</accession>
<evidence type="ECO:0000256" key="1">
    <source>
        <dbReference type="SAM" id="Coils"/>
    </source>
</evidence>
<protein>
    <submittedName>
        <fullName evidence="3">Coiled-coil domain-containing protein 157</fullName>
    </submittedName>
</protein>
<dbReference type="Gene3D" id="1.10.287.1490">
    <property type="match status" value="1"/>
</dbReference>
<keyword evidence="1" id="KW-0175">Coiled coil</keyword>
<keyword evidence="4" id="KW-1185">Reference proteome</keyword>
<name>A0AAV1MTI6_SCOSC</name>
<feature type="region of interest" description="Disordered" evidence="2">
    <location>
        <begin position="658"/>
        <end position="685"/>
    </location>
</feature>
<dbReference type="Proteomes" id="UP001314229">
    <property type="component" value="Unassembled WGS sequence"/>
</dbReference>
<feature type="compositionally biased region" description="Polar residues" evidence="2">
    <location>
        <begin position="712"/>
        <end position="725"/>
    </location>
</feature>